<evidence type="ECO:0000256" key="2">
    <source>
        <dbReference type="ARBA" id="ARBA00008017"/>
    </source>
</evidence>
<dbReference type="Gene3D" id="2.30.30.60">
    <property type="match status" value="1"/>
</dbReference>
<reference evidence="9" key="1">
    <citation type="submission" date="2024-07" db="EMBL/GenBank/DDBJ databases">
        <title>Complete genome sequence of Prevotella sp. YM-2024 GTC17253.</title>
        <authorList>
            <person name="Hayashi M."/>
            <person name="Muto Y."/>
            <person name="Tanaka K."/>
            <person name="Niwa H."/>
        </authorList>
    </citation>
    <scope>NUCLEOTIDE SEQUENCE</scope>
    <source>
        <strain evidence="9">GTC17253</strain>
    </source>
</reference>
<evidence type="ECO:0000313" key="9">
    <source>
        <dbReference type="EMBL" id="BFO70373.1"/>
    </source>
</evidence>
<dbReference type="SUPFAM" id="SSF82861">
    <property type="entry name" value="Mechanosensitive channel protein MscS (YggB), transmembrane region"/>
    <property type="match status" value="1"/>
</dbReference>
<evidence type="ECO:0000256" key="4">
    <source>
        <dbReference type="ARBA" id="ARBA00022692"/>
    </source>
</evidence>
<dbReference type="InterPro" id="IPR045275">
    <property type="entry name" value="MscS_archaea/bacteria_type"/>
</dbReference>
<dbReference type="InterPro" id="IPR010920">
    <property type="entry name" value="LSM_dom_sf"/>
</dbReference>
<feature type="transmembrane region" description="Helical" evidence="7">
    <location>
        <begin position="404"/>
        <end position="427"/>
    </location>
</feature>
<feature type="transmembrane region" description="Helical" evidence="7">
    <location>
        <begin position="569"/>
        <end position="586"/>
    </location>
</feature>
<accession>A0AB33IR25</accession>
<feature type="transmembrane region" description="Helical" evidence="7">
    <location>
        <begin position="372"/>
        <end position="392"/>
    </location>
</feature>
<dbReference type="SUPFAM" id="SSF82689">
    <property type="entry name" value="Mechanosensitive channel protein MscS (YggB), C-terminal domain"/>
    <property type="match status" value="1"/>
</dbReference>
<evidence type="ECO:0000256" key="6">
    <source>
        <dbReference type="ARBA" id="ARBA00023136"/>
    </source>
</evidence>
<keyword evidence="6 7" id="KW-0472">Membrane</keyword>
<dbReference type="InterPro" id="IPR006685">
    <property type="entry name" value="MscS_channel_2nd"/>
</dbReference>
<sequence length="791" mass="90382">MYKKILLTFVLAICFVLNGHAVLKEKDLAHTLSILRTELTNYHSELEQRAGLQKEQQLQVRDNIMTAWSKSNQNALMLYSQKPEYVFDLTYACHEATEQYRTFKESVMPFRAFLEKTNQEISRYDSLITSLTGMYTANLSERSKIDRNVCLTLAVNIRHTLKDNSEQFTEYIKYYKTTEEHLRNLDHYANKRYSDIQNSIFSNSGTSYLVVLSQLKKNLVETKETVQTKYFVKSKTISQWDPKIMIGLFVSIFFYGAIALVLNVVVIRFLIPKRLRTTSFLEKRNCVMLATSVISLAIILGIVRFTVDQNFIYMASGLMVEYMWLLGVILISLLLRLDGHQIKSGFHIYSPIMLISFIVIAFRITLMPNDVVNLSLPLIQLLCTLWQWNVIVRHNKNIPKSDVFYTYCSLLVFSLSVISSWAGYVLFSVQVLIWWMMQLTCVLTITCLSGWLKEYSRRKGIMQQPITQTWFFRFVYFVLLPVLGVLSVIIAIYWAADVFNLSDTTKLIFTRDFIHTSNFMASISTVALVITLYILFSYINQTSQGFLYHHFEQSDPSTAASRMVMAKNVIQVVVWGAWLLISLSIFHVSNTWLVVITGGLSTGVGFASKDILENIYYGISLMAGRIKVGDYIECDGIRGKVSSISYTSTMIEATDGSVIAFQNSQLFTKNYKNMTKNHGYELDVLEVGVAYGTNIAKTKDILVNAIQQLGITDPARPVKVVLTQFDDSCITLKILVWVNVLTHYGDDGTIMECIYDTLNAHGIEIPFPQREVRILHANEKEEAEALGPNQE</sequence>
<dbReference type="Gene3D" id="3.30.70.100">
    <property type="match status" value="1"/>
</dbReference>
<name>A0AB33IR25_9BACT</name>
<keyword evidence="4 7" id="KW-0812">Transmembrane</keyword>
<feature type="domain" description="Mechanosensitive ion channel MscS" evidence="8">
    <location>
        <begin position="610"/>
        <end position="676"/>
    </location>
</feature>
<dbReference type="PANTHER" id="PTHR30221:SF1">
    <property type="entry name" value="SMALL-CONDUCTANCE MECHANOSENSITIVE CHANNEL"/>
    <property type="match status" value="1"/>
</dbReference>
<dbReference type="PANTHER" id="PTHR30221">
    <property type="entry name" value="SMALL-CONDUCTANCE MECHANOSENSITIVE CHANNEL"/>
    <property type="match status" value="1"/>
</dbReference>
<dbReference type="AlphaFoldDB" id="A0AB33IR25"/>
<feature type="transmembrane region" description="Helical" evidence="7">
    <location>
        <begin position="433"/>
        <end position="453"/>
    </location>
</feature>
<protein>
    <recommendedName>
        <fullName evidence="8">Mechanosensitive ion channel MscS domain-containing protein</fullName>
    </recommendedName>
</protein>
<evidence type="ECO:0000256" key="5">
    <source>
        <dbReference type="ARBA" id="ARBA00022989"/>
    </source>
</evidence>
<keyword evidence="3" id="KW-1003">Cell membrane</keyword>
<comment type="similarity">
    <text evidence="2">Belongs to the MscS (TC 1.A.23) family.</text>
</comment>
<dbReference type="SUPFAM" id="SSF50182">
    <property type="entry name" value="Sm-like ribonucleoproteins"/>
    <property type="match status" value="1"/>
</dbReference>
<dbReference type="Pfam" id="PF00924">
    <property type="entry name" value="MS_channel_2nd"/>
    <property type="match status" value="1"/>
</dbReference>
<evidence type="ECO:0000256" key="1">
    <source>
        <dbReference type="ARBA" id="ARBA00004651"/>
    </source>
</evidence>
<dbReference type="InterPro" id="IPR023408">
    <property type="entry name" value="MscS_beta-dom_sf"/>
</dbReference>
<evidence type="ECO:0000256" key="7">
    <source>
        <dbReference type="SAM" id="Phobius"/>
    </source>
</evidence>
<dbReference type="InterPro" id="IPR011014">
    <property type="entry name" value="MscS_channel_TM-2"/>
</dbReference>
<feature type="transmembrane region" description="Helical" evidence="7">
    <location>
        <begin position="516"/>
        <end position="536"/>
    </location>
</feature>
<dbReference type="Gene3D" id="1.10.287.1260">
    <property type="match status" value="1"/>
</dbReference>
<feature type="transmembrane region" description="Helical" evidence="7">
    <location>
        <begin position="311"/>
        <end position="334"/>
    </location>
</feature>
<comment type="subcellular location">
    <subcellularLocation>
        <location evidence="1">Cell membrane</location>
        <topology evidence="1">Multi-pass membrane protein</topology>
    </subcellularLocation>
</comment>
<dbReference type="EMBL" id="AP035785">
    <property type="protein sequence ID" value="BFO70373.1"/>
    <property type="molecule type" value="Genomic_DNA"/>
</dbReference>
<feature type="transmembrane region" description="Helical" evidence="7">
    <location>
        <begin position="286"/>
        <end position="305"/>
    </location>
</feature>
<proteinExistence type="inferred from homology"/>
<organism evidence="9">
    <name type="scientific">Prevotella sp. GTC17253</name>
    <dbReference type="NCBI Taxonomy" id="3236793"/>
    <lineage>
        <taxon>Bacteria</taxon>
        <taxon>Pseudomonadati</taxon>
        <taxon>Bacteroidota</taxon>
        <taxon>Bacteroidia</taxon>
        <taxon>Bacteroidales</taxon>
        <taxon>Prevotellaceae</taxon>
        <taxon>Prevotella</taxon>
    </lineage>
</organism>
<keyword evidence="5 7" id="KW-1133">Transmembrane helix</keyword>
<feature type="transmembrane region" description="Helical" evidence="7">
    <location>
        <begin position="346"/>
        <end position="366"/>
    </location>
</feature>
<dbReference type="GO" id="GO:0008381">
    <property type="term" value="F:mechanosensitive monoatomic ion channel activity"/>
    <property type="evidence" value="ECO:0007669"/>
    <property type="project" value="InterPro"/>
</dbReference>
<evidence type="ECO:0000256" key="3">
    <source>
        <dbReference type="ARBA" id="ARBA00022475"/>
    </source>
</evidence>
<feature type="transmembrane region" description="Helical" evidence="7">
    <location>
        <begin position="474"/>
        <end position="496"/>
    </location>
</feature>
<dbReference type="GO" id="GO:0005886">
    <property type="term" value="C:plasma membrane"/>
    <property type="evidence" value="ECO:0007669"/>
    <property type="project" value="UniProtKB-SubCell"/>
</dbReference>
<evidence type="ECO:0000259" key="8">
    <source>
        <dbReference type="Pfam" id="PF00924"/>
    </source>
</evidence>
<gene>
    <name evidence="9" type="ORF">GTC17253_03390</name>
</gene>
<dbReference type="InterPro" id="IPR011066">
    <property type="entry name" value="MscS_channel_C_sf"/>
</dbReference>
<feature type="transmembrane region" description="Helical" evidence="7">
    <location>
        <begin position="244"/>
        <end position="266"/>
    </location>
</feature>